<dbReference type="EMBL" id="VUMT01000010">
    <property type="protein sequence ID" value="MSS63861.1"/>
    <property type="molecule type" value="Genomic_DNA"/>
</dbReference>
<evidence type="ECO:0000259" key="1">
    <source>
        <dbReference type="Pfam" id="PF00535"/>
    </source>
</evidence>
<dbReference type="Gene3D" id="3.90.550.10">
    <property type="entry name" value="Spore Coat Polysaccharide Biosynthesis Protein SpsA, Chain A"/>
    <property type="match status" value="1"/>
</dbReference>
<dbReference type="CDD" id="cd02511">
    <property type="entry name" value="Beta4Glucosyltransferase"/>
    <property type="match status" value="1"/>
</dbReference>
<dbReference type="Pfam" id="PF00535">
    <property type="entry name" value="Glycos_transf_2"/>
    <property type="match status" value="1"/>
</dbReference>
<dbReference type="AlphaFoldDB" id="A0A6L5XZF8"/>
<gene>
    <name evidence="2" type="ORF">FYJ58_08220</name>
</gene>
<dbReference type="GO" id="GO:0016740">
    <property type="term" value="F:transferase activity"/>
    <property type="evidence" value="ECO:0007669"/>
    <property type="project" value="UniProtKB-KW"/>
</dbReference>
<dbReference type="Pfam" id="PF13181">
    <property type="entry name" value="TPR_8"/>
    <property type="match status" value="2"/>
</dbReference>
<dbReference type="Proteomes" id="UP000482209">
    <property type="component" value="Unassembled WGS sequence"/>
</dbReference>
<protein>
    <submittedName>
        <fullName evidence="2">Glycosyltransferase</fullName>
    </submittedName>
</protein>
<dbReference type="InterPro" id="IPR011990">
    <property type="entry name" value="TPR-like_helical_dom_sf"/>
</dbReference>
<accession>A0A6L5XZF8</accession>
<comment type="caution">
    <text evidence="2">The sequence shown here is derived from an EMBL/GenBank/DDBJ whole genome shotgun (WGS) entry which is preliminary data.</text>
</comment>
<dbReference type="InterPro" id="IPR001173">
    <property type="entry name" value="Glyco_trans_2-like"/>
</dbReference>
<dbReference type="SUPFAM" id="SSF53448">
    <property type="entry name" value="Nucleotide-diphospho-sugar transferases"/>
    <property type="match status" value="1"/>
</dbReference>
<keyword evidence="2" id="KW-0808">Transferase</keyword>
<dbReference type="RefSeq" id="WP_154519269.1">
    <property type="nucleotide sequence ID" value="NZ_VUMT01000010.1"/>
</dbReference>
<dbReference type="PANTHER" id="PTHR43630:SF2">
    <property type="entry name" value="GLYCOSYLTRANSFERASE"/>
    <property type="match status" value="1"/>
</dbReference>
<organism evidence="2 3">
    <name type="scientific">Velocimicrobium porci</name>
    <dbReference type="NCBI Taxonomy" id="2606634"/>
    <lineage>
        <taxon>Bacteria</taxon>
        <taxon>Bacillati</taxon>
        <taxon>Bacillota</taxon>
        <taxon>Clostridia</taxon>
        <taxon>Lachnospirales</taxon>
        <taxon>Lachnospiraceae</taxon>
        <taxon>Velocimicrobium</taxon>
    </lineage>
</organism>
<feature type="domain" description="Glycosyltransferase 2-like" evidence="1">
    <location>
        <begin position="6"/>
        <end position="125"/>
    </location>
</feature>
<dbReference type="Gene3D" id="1.25.40.10">
    <property type="entry name" value="Tetratricopeptide repeat domain"/>
    <property type="match status" value="1"/>
</dbReference>
<dbReference type="PANTHER" id="PTHR43630">
    <property type="entry name" value="POLY-BETA-1,6-N-ACETYL-D-GLUCOSAMINE SYNTHASE"/>
    <property type="match status" value="1"/>
</dbReference>
<dbReference type="SUPFAM" id="SSF48452">
    <property type="entry name" value="TPR-like"/>
    <property type="match status" value="1"/>
</dbReference>
<name>A0A6L5XZF8_9FIRM</name>
<reference evidence="2 3" key="1">
    <citation type="submission" date="2019-08" db="EMBL/GenBank/DDBJ databases">
        <title>In-depth cultivation of the pig gut microbiome towards novel bacterial diversity and tailored functional studies.</title>
        <authorList>
            <person name="Wylensek D."/>
            <person name="Hitch T.C.A."/>
            <person name="Clavel T."/>
        </authorList>
    </citation>
    <scope>NUCLEOTIDE SEQUENCE [LARGE SCALE GENOMIC DNA]</scope>
    <source>
        <strain evidence="2 3">WCA-693-APC-MOT-I</strain>
    </source>
</reference>
<dbReference type="InterPro" id="IPR019734">
    <property type="entry name" value="TPR_rpt"/>
</dbReference>
<keyword evidence="3" id="KW-1185">Reference proteome</keyword>
<sequence length="356" mass="42143">MKNKLSICIIMKNEASNLEKCLEKLKDLGDEIIVTDTGSTDGSREIAKKYTDKIFDFEWKNDFSAARNFAISKASNNWILVIDCDEFVQEYDLEKLDLLLEQYPQGIGRIKRVNLFTRDEEEYKLNENVNRLFSKKYYRYEGIIHEQVVHVKGEAFNKLFEVPVTAEHIGYESEIFSQKQKAERNKTLLLKQLKQKEDPYLLYQLGKTEYMQKNFSETKEYFEKAFTYDLEPKLEYVQDMVESYGYTLLYLEQYKEAMQLLALYDEFAVNADFIFLIGLIYMNNGHFKEAILEFQKATQNKNWRMEGVNSFRSWYNIGVIYECLGQKEKAISYYKKCGTYKKAKDGITRITSRKEK</sequence>
<evidence type="ECO:0000313" key="3">
    <source>
        <dbReference type="Proteomes" id="UP000482209"/>
    </source>
</evidence>
<evidence type="ECO:0000313" key="2">
    <source>
        <dbReference type="EMBL" id="MSS63861.1"/>
    </source>
</evidence>
<proteinExistence type="predicted"/>
<dbReference type="SMART" id="SM00028">
    <property type="entry name" value="TPR"/>
    <property type="match status" value="3"/>
</dbReference>
<dbReference type="InterPro" id="IPR029044">
    <property type="entry name" value="Nucleotide-diphossugar_trans"/>
</dbReference>